<dbReference type="RefSeq" id="WP_085440197.1">
    <property type="nucleotide sequence ID" value="NZ_LVJN01000012.1"/>
</dbReference>
<gene>
    <name evidence="7" type="ORF">MAIT1_04572</name>
</gene>
<dbReference type="InterPro" id="IPR033855">
    <property type="entry name" value="Protein_C"/>
</dbReference>
<evidence type="ECO:0000256" key="5">
    <source>
        <dbReference type="SAM" id="MobiDB-lite"/>
    </source>
</evidence>
<dbReference type="EMBL" id="LVJN01000012">
    <property type="protein sequence ID" value="OSM07665.1"/>
    <property type="molecule type" value="Genomic_DNA"/>
</dbReference>
<dbReference type="Proteomes" id="UP000194003">
    <property type="component" value="Unassembled WGS sequence"/>
</dbReference>
<evidence type="ECO:0000256" key="3">
    <source>
        <dbReference type="ARBA" id="ARBA00022801"/>
    </source>
</evidence>
<keyword evidence="3" id="KW-0378">Hydrolase</keyword>
<dbReference type="PANTHER" id="PTHR33209">
    <property type="entry name" value="PROTEASE 4"/>
    <property type="match status" value="1"/>
</dbReference>
<dbReference type="GO" id="GO:0006508">
    <property type="term" value="P:proteolysis"/>
    <property type="evidence" value="ECO:0007669"/>
    <property type="project" value="UniProtKB-KW"/>
</dbReference>
<keyword evidence="4" id="KW-0720">Serine protease</keyword>
<feature type="region of interest" description="Disordered" evidence="5">
    <location>
        <begin position="304"/>
        <end position="323"/>
    </location>
</feature>
<dbReference type="AlphaFoldDB" id="A0A1Y2KC11"/>
<proteinExistence type="inferred from homology"/>
<evidence type="ECO:0000256" key="2">
    <source>
        <dbReference type="ARBA" id="ARBA00022670"/>
    </source>
</evidence>
<dbReference type="InterPro" id="IPR029045">
    <property type="entry name" value="ClpP/crotonase-like_dom_sf"/>
</dbReference>
<dbReference type="STRING" id="1434232.MAIT1_04572"/>
<dbReference type="PANTHER" id="PTHR33209:SF1">
    <property type="entry name" value="PEPTIDASE S49 DOMAIN-CONTAINING PROTEIN"/>
    <property type="match status" value="1"/>
</dbReference>
<evidence type="ECO:0000256" key="1">
    <source>
        <dbReference type="ARBA" id="ARBA00008683"/>
    </source>
</evidence>
<evidence type="ECO:0000313" key="8">
    <source>
        <dbReference type="Proteomes" id="UP000194003"/>
    </source>
</evidence>
<evidence type="ECO:0000256" key="4">
    <source>
        <dbReference type="ARBA" id="ARBA00022825"/>
    </source>
</evidence>
<reference evidence="7 8" key="1">
    <citation type="journal article" date="2016" name="BMC Genomics">
        <title>Combined genomic and structural analyses of a cultured magnetotactic bacterium reveals its niche adaptation to a dynamic environment.</title>
        <authorList>
            <person name="Araujo A.C."/>
            <person name="Morillo V."/>
            <person name="Cypriano J."/>
            <person name="Teixeira L.C."/>
            <person name="Leao P."/>
            <person name="Lyra S."/>
            <person name="Almeida L.G."/>
            <person name="Bazylinski D.A."/>
            <person name="Vasconcellos A.T."/>
            <person name="Abreu F."/>
            <person name="Lins U."/>
        </authorList>
    </citation>
    <scope>NUCLEOTIDE SEQUENCE [LARGE SCALE GENOMIC DNA]</scope>
    <source>
        <strain evidence="7 8">IT-1</strain>
    </source>
</reference>
<protein>
    <submittedName>
        <fullName evidence="7">Putative serine peptidase</fullName>
    </submittedName>
</protein>
<organism evidence="7 8">
    <name type="scientific">Magnetofaba australis IT-1</name>
    <dbReference type="NCBI Taxonomy" id="1434232"/>
    <lineage>
        <taxon>Bacteria</taxon>
        <taxon>Pseudomonadati</taxon>
        <taxon>Pseudomonadota</taxon>
        <taxon>Magnetococcia</taxon>
        <taxon>Magnetococcales</taxon>
        <taxon>Magnetococcaceae</taxon>
        <taxon>Magnetofaba</taxon>
    </lineage>
</organism>
<keyword evidence="2" id="KW-0645">Protease</keyword>
<comment type="similarity">
    <text evidence="1">Belongs to the peptidase S49 family.</text>
</comment>
<comment type="caution">
    <text evidence="7">The sequence shown here is derived from an EMBL/GenBank/DDBJ whole genome shotgun (WGS) entry which is preliminary data.</text>
</comment>
<dbReference type="InterPro" id="IPR002142">
    <property type="entry name" value="Peptidase_S49"/>
</dbReference>
<evidence type="ECO:0000259" key="6">
    <source>
        <dbReference type="Pfam" id="PF01343"/>
    </source>
</evidence>
<sequence length="424" mass="44373">MPQTLLPHLAARILGTPLMVDRARLETILSVIGPRIGLEPSAMPPGFEETDTSSNLMVTPNGIAIVPIHGTLVKRAGAIEAASGLTSYTAIEERILDAATDPGVRAILLDIDSPGGEVGGVFDLAALILEAGQDKPVWALADDAFSAAYLIASTAHRIIVPQTAGVGSVGVIAVHVDESAKDAQEGRTYTTVFAGARKNDFSSHAPLSDEARIGLQREVDRLYGMFVAAVASGRQLSESAVHATEAGLFFGGNAINAGLADQVGTIRDALAGLSATIDTPKKTHFHRAAQPPEPMHKEAAMPMDTPAEQTATAQPKPEATQPVDLDKLRAEQESHLRGEAQAIVDLCALAGMPDLAGGFIAQGMTSEAVRRELLAKRAQSDGPEIHSQVMPGDGTRIHPAQSLESNPVVASCRKIAQQHAHGGN</sequence>
<dbReference type="GO" id="GO:0008236">
    <property type="term" value="F:serine-type peptidase activity"/>
    <property type="evidence" value="ECO:0007669"/>
    <property type="project" value="UniProtKB-KW"/>
</dbReference>
<dbReference type="Pfam" id="PF01343">
    <property type="entry name" value="Peptidase_S49"/>
    <property type="match status" value="1"/>
</dbReference>
<dbReference type="CDD" id="cd07022">
    <property type="entry name" value="S49_Sppa_36K_type"/>
    <property type="match status" value="1"/>
</dbReference>
<name>A0A1Y2KC11_9PROT</name>
<dbReference type="Gene3D" id="6.20.330.10">
    <property type="match status" value="1"/>
</dbReference>
<feature type="domain" description="Peptidase S49" evidence="6">
    <location>
        <begin position="133"/>
        <end position="273"/>
    </location>
</feature>
<dbReference type="Gene3D" id="3.90.226.10">
    <property type="entry name" value="2-enoyl-CoA Hydratase, Chain A, domain 1"/>
    <property type="match status" value="1"/>
</dbReference>
<dbReference type="SUPFAM" id="SSF52096">
    <property type="entry name" value="ClpP/crotonase"/>
    <property type="match status" value="1"/>
</dbReference>
<dbReference type="OrthoDB" id="266140at2"/>
<evidence type="ECO:0000313" key="7">
    <source>
        <dbReference type="EMBL" id="OSM07665.1"/>
    </source>
</evidence>
<keyword evidence="8" id="KW-1185">Reference proteome</keyword>
<accession>A0A1Y2KC11</accession>